<reference evidence="3 4" key="1">
    <citation type="submission" date="2017-07" db="EMBL/GenBank/DDBJ databases">
        <title>Leptospira spp. isolated from tropical soils.</title>
        <authorList>
            <person name="Thibeaux R."/>
            <person name="Iraola G."/>
            <person name="Ferres I."/>
            <person name="Bierque E."/>
            <person name="Girault D."/>
            <person name="Soupe-Gilbert M.-E."/>
            <person name="Picardeau M."/>
            <person name="Goarant C."/>
        </authorList>
    </citation>
    <scope>NUCLEOTIDE SEQUENCE [LARGE SCALE GENOMIC DNA]</scope>
    <source>
        <strain evidence="2 4">FH1-B-B1</strain>
        <strain evidence="1 3">FH1-B-C1</strain>
    </source>
</reference>
<sequence length="267" mass="28436">MNRIKLKALLPLFLSLVFGNCGTIIILYDLLQVDSSKQNYLILASLLGNSTLSQGLLHHWPLDGNAQDSVGTLNLSAFGSGMTSVTGHDGVPSGAFHYHGTAFHSSSQNGEDFLAGNISSFTVSAWASGNFPAVPSGLNGIFLSQGNGFGLQYYNIGVCTGRLRGFTNDGSSGDVDVSSACGVYSNNTWYHIAFVWELPTKRATFYVNGSQITSGSGGLNYPWGTLASFQLATSSLNSGYIFDGAIDEVRIYNRALSSTEIQLLSLQ</sequence>
<evidence type="ECO:0000313" key="3">
    <source>
        <dbReference type="Proteomes" id="UP000231962"/>
    </source>
</evidence>
<evidence type="ECO:0008006" key="5">
    <source>
        <dbReference type="Google" id="ProtNLM"/>
    </source>
</evidence>
<keyword evidence="3" id="KW-1185">Reference proteome</keyword>
<dbReference type="Gene3D" id="2.60.120.200">
    <property type="match status" value="1"/>
</dbReference>
<dbReference type="Proteomes" id="UP000231990">
    <property type="component" value="Unassembled WGS sequence"/>
</dbReference>
<dbReference type="EMBL" id="NPDZ01000003">
    <property type="protein sequence ID" value="PJZ73917.1"/>
    <property type="molecule type" value="Genomic_DNA"/>
</dbReference>
<evidence type="ECO:0000313" key="2">
    <source>
        <dbReference type="EMBL" id="PJZ73917.1"/>
    </source>
</evidence>
<comment type="caution">
    <text evidence="2">The sequence shown here is derived from an EMBL/GenBank/DDBJ whole genome shotgun (WGS) entry which is preliminary data.</text>
</comment>
<proteinExistence type="predicted"/>
<protein>
    <recommendedName>
        <fullName evidence="5">LamG-like jellyroll fold domain-containing protein</fullName>
    </recommendedName>
</protein>
<dbReference type="Proteomes" id="UP000231962">
    <property type="component" value="Unassembled WGS sequence"/>
</dbReference>
<dbReference type="SUPFAM" id="SSF49899">
    <property type="entry name" value="Concanavalin A-like lectins/glucanases"/>
    <property type="match status" value="1"/>
</dbReference>
<dbReference type="InterPro" id="IPR013320">
    <property type="entry name" value="ConA-like_dom_sf"/>
</dbReference>
<dbReference type="OrthoDB" id="324838at2"/>
<evidence type="ECO:0000313" key="4">
    <source>
        <dbReference type="Proteomes" id="UP000231990"/>
    </source>
</evidence>
<organism evidence="2 4">
    <name type="scientific">Leptospira perolatii</name>
    <dbReference type="NCBI Taxonomy" id="2023191"/>
    <lineage>
        <taxon>Bacteria</taxon>
        <taxon>Pseudomonadati</taxon>
        <taxon>Spirochaetota</taxon>
        <taxon>Spirochaetia</taxon>
        <taxon>Leptospirales</taxon>
        <taxon>Leptospiraceae</taxon>
        <taxon>Leptospira</taxon>
    </lineage>
</organism>
<dbReference type="RefSeq" id="WP_100712714.1">
    <property type="nucleotide sequence ID" value="NZ_NPDY01000002.1"/>
</dbReference>
<name>A0A2M9ZPC3_9LEPT</name>
<accession>A0A2M9ZPC3</accession>
<dbReference type="AlphaFoldDB" id="A0A2M9ZPC3"/>
<gene>
    <name evidence="1" type="ORF">CH360_04060</name>
    <name evidence="2" type="ORF">CH373_07200</name>
</gene>
<evidence type="ECO:0000313" key="1">
    <source>
        <dbReference type="EMBL" id="PJZ70708.1"/>
    </source>
</evidence>
<dbReference type="Pfam" id="PF13385">
    <property type="entry name" value="Laminin_G_3"/>
    <property type="match status" value="1"/>
</dbReference>
<dbReference type="EMBL" id="NPDY01000002">
    <property type="protein sequence ID" value="PJZ70708.1"/>
    <property type="molecule type" value="Genomic_DNA"/>
</dbReference>